<dbReference type="InterPro" id="IPR029056">
    <property type="entry name" value="Ribokinase-like"/>
</dbReference>
<name>A0A9W4U869_9PLEO</name>
<gene>
    <name evidence="2" type="ORF">PDIGIT_LOCUS4331</name>
</gene>
<evidence type="ECO:0000313" key="2">
    <source>
        <dbReference type="EMBL" id="CAI6330896.1"/>
    </source>
</evidence>
<evidence type="ECO:0000259" key="1">
    <source>
        <dbReference type="Pfam" id="PF00294"/>
    </source>
</evidence>
<dbReference type="InterPro" id="IPR011611">
    <property type="entry name" value="PfkB_dom"/>
</dbReference>
<feature type="domain" description="Carbohydrate kinase PfkB" evidence="1">
    <location>
        <begin position="240"/>
        <end position="374"/>
    </location>
</feature>
<proteinExistence type="predicted"/>
<dbReference type="Gene3D" id="3.40.1190.20">
    <property type="match status" value="1"/>
</dbReference>
<sequence length="409" mass="44880">MHLSTCAKPRHSSPVSSRTLTQPFRYIDFNGLHVVQTVCTCCITLCERHRLDKFGKLANMTANSTADVDFCTLGMFIIDEIEFPPPKPPVKDILGGAGSYSALGARLFSPPPRSKSVGWVVDCGSDFPGELRETIAAWDTGVVLRETPERLTTRGWNGYGDNEHRAFRYTTPKLRLDHHALADTPLLWSKSFHLICSPLRCIDLVVNILALRQTAISEDPQPRPLFIWEPVPDLCVPDELENCLKALPFIDVISPNNSELGGFFGASTDLKDHVNHRKIEALCQEWLDSGIGQNGKGGVVVRAGKDGCFLACREFRKWLPAYHQSGDSVVDPTGGGNGFLGGLAMGLVKGGVSNLEEAAVWGSVSASFAIEQIGVPVLGRDDKGETWNGVHVEDRVLQFKERLVTYVQP</sequence>
<dbReference type="Pfam" id="PF00294">
    <property type="entry name" value="PfkB"/>
    <property type="match status" value="1"/>
</dbReference>
<protein>
    <recommendedName>
        <fullName evidence="1">Carbohydrate kinase PfkB domain-containing protein</fullName>
    </recommendedName>
</protein>
<reference evidence="2" key="1">
    <citation type="submission" date="2023-01" db="EMBL/GenBank/DDBJ databases">
        <authorList>
            <person name="Van Ghelder C."/>
            <person name="Rancurel C."/>
        </authorList>
    </citation>
    <scope>NUCLEOTIDE SEQUENCE</scope>
    <source>
        <strain evidence="2">CNCM I-4278</strain>
    </source>
</reference>
<dbReference type="Proteomes" id="UP001152607">
    <property type="component" value="Unassembled WGS sequence"/>
</dbReference>
<dbReference type="EMBL" id="CAOQHR010000002">
    <property type="protein sequence ID" value="CAI6330896.1"/>
    <property type="molecule type" value="Genomic_DNA"/>
</dbReference>
<dbReference type="PANTHER" id="PTHR47098">
    <property type="entry name" value="PROTEIN MAK32"/>
    <property type="match status" value="1"/>
</dbReference>
<keyword evidence="3" id="KW-1185">Reference proteome</keyword>
<dbReference type="PANTHER" id="PTHR47098:SF2">
    <property type="entry name" value="PROTEIN MAK32"/>
    <property type="match status" value="1"/>
</dbReference>
<dbReference type="AlphaFoldDB" id="A0A9W4U869"/>
<accession>A0A9W4U869</accession>
<dbReference type="OrthoDB" id="497927at2759"/>
<organism evidence="2 3">
    <name type="scientific">Periconia digitata</name>
    <dbReference type="NCBI Taxonomy" id="1303443"/>
    <lineage>
        <taxon>Eukaryota</taxon>
        <taxon>Fungi</taxon>
        <taxon>Dikarya</taxon>
        <taxon>Ascomycota</taxon>
        <taxon>Pezizomycotina</taxon>
        <taxon>Dothideomycetes</taxon>
        <taxon>Pleosporomycetidae</taxon>
        <taxon>Pleosporales</taxon>
        <taxon>Massarineae</taxon>
        <taxon>Periconiaceae</taxon>
        <taxon>Periconia</taxon>
    </lineage>
</organism>
<comment type="caution">
    <text evidence="2">The sequence shown here is derived from an EMBL/GenBank/DDBJ whole genome shotgun (WGS) entry which is preliminary data.</text>
</comment>
<dbReference type="SUPFAM" id="SSF53613">
    <property type="entry name" value="Ribokinase-like"/>
    <property type="match status" value="1"/>
</dbReference>
<evidence type="ECO:0000313" key="3">
    <source>
        <dbReference type="Proteomes" id="UP001152607"/>
    </source>
</evidence>